<dbReference type="AlphaFoldDB" id="A0A1W6ZSE6"/>
<protein>
    <recommendedName>
        <fullName evidence="3">Tox-PAAR-like domain-containing protein</fullName>
    </recommendedName>
</protein>
<evidence type="ECO:0000313" key="2">
    <source>
        <dbReference type="Proteomes" id="UP000194137"/>
    </source>
</evidence>
<evidence type="ECO:0008006" key="3">
    <source>
        <dbReference type="Google" id="ProtNLM"/>
    </source>
</evidence>
<dbReference type="EMBL" id="CP021112">
    <property type="protein sequence ID" value="ARQ00317.1"/>
    <property type="molecule type" value="Genomic_DNA"/>
</dbReference>
<proteinExistence type="predicted"/>
<dbReference type="Proteomes" id="UP000194137">
    <property type="component" value="Chromosome"/>
</dbReference>
<evidence type="ECO:0000313" key="1">
    <source>
        <dbReference type="EMBL" id="ARQ00317.1"/>
    </source>
</evidence>
<keyword evidence="2" id="KW-1185">Reference proteome</keyword>
<organism evidence="1 2">
    <name type="scientific">Pseudorhodoplanes sinuspersici</name>
    <dbReference type="NCBI Taxonomy" id="1235591"/>
    <lineage>
        <taxon>Bacteria</taxon>
        <taxon>Pseudomonadati</taxon>
        <taxon>Pseudomonadota</taxon>
        <taxon>Alphaproteobacteria</taxon>
        <taxon>Hyphomicrobiales</taxon>
        <taxon>Pseudorhodoplanes</taxon>
    </lineage>
</organism>
<dbReference type="STRING" id="1235591.CAK95_15470"/>
<gene>
    <name evidence="1" type="ORF">CAK95_15470</name>
</gene>
<dbReference type="KEGG" id="psin:CAK95_15470"/>
<sequence>MFIVGDPMPMTDGPVLVIDGPAPTIGGMMVVTGAERFCVGSTGGGLRPPAPSSVDPIGIPTGPTRVAAAIPVGDEADAAGRAKSALAPGAQVPDAFPSVPPPSKVVGTVGTIDPCIPDIVGIICKPGMPDTAIDEPSEACGIELPKPEHIDTLLVEGPVDGTPDAVGLTPRFVSSVAPSGMPVAGTGAAGPIPSGDVVPSNGGVGAPIGLICARAGPHGSTSPMTPINNQRFMTAAPFVADAAAITRAIDDRRSA</sequence>
<accession>A0A1W6ZSE6</accession>
<reference evidence="1 2" key="1">
    <citation type="submission" date="2017-05" db="EMBL/GenBank/DDBJ databases">
        <title>Full genome sequence of Pseudorhodoplanes sinuspersici.</title>
        <authorList>
            <person name="Dastgheib S.M.M."/>
            <person name="Shavandi M."/>
            <person name="Tirandaz H."/>
        </authorList>
    </citation>
    <scope>NUCLEOTIDE SEQUENCE [LARGE SCALE GENOMIC DNA]</scope>
    <source>
        <strain evidence="1 2">RIPI110</strain>
    </source>
</reference>
<name>A0A1W6ZSE6_9HYPH</name>